<sequence>ARMLLQSNKVARHGKNKLKVDKHFSIRGILYVIDCQTELMNPRSPMKIYEINKDLKVRKVEVHYTGDRSWINIFTSDCTRMFVYK</sequence>
<keyword evidence="2" id="KW-1185">Reference proteome</keyword>
<organism evidence="1 2">
    <name type="scientific">Pristionchus fissidentatus</name>
    <dbReference type="NCBI Taxonomy" id="1538716"/>
    <lineage>
        <taxon>Eukaryota</taxon>
        <taxon>Metazoa</taxon>
        <taxon>Ecdysozoa</taxon>
        <taxon>Nematoda</taxon>
        <taxon>Chromadorea</taxon>
        <taxon>Rhabditida</taxon>
        <taxon>Rhabditina</taxon>
        <taxon>Diplogasteromorpha</taxon>
        <taxon>Diplogasteroidea</taxon>
        <taxon>Neodiplogasteridae</taxon>
        <taxon>Pristionchus</taxon>
    </lineage>
</organism>
<evidence type="ECO:0000313" key="1">
    <source>
        <dbReference type="EMBL" id="GMT20811.1"/>
    </source>
</evidence>
<dbReference type="AlphaFoldDB" id="A0AAV5VQH0"/>
<name>A0AAV5VQH0_9BILA</name>
<evidence type="ECO:0000313" key="2">
    <source>
        <dbReference type="Proteomes" id="UP001432322"/>
    </source>
</evidence>
<protein>
    <submittedName>
        <fullName evidence="1">Uncharacterized protein</fullName>
    </submittedName>
</protein>
<dbReference type="EMBL" id="BTSY01000003">
    <property type="protein sequence ID" value="GMT20811.1"/>
    <property type="molecule type" value="Genomic_DNA"/>
</dbReference>
<proteinExistence type="predicted"/>
<feature type="non-terminal residue" evidence="1">
    <location>
        <position position="1"/>
    </location>
</feature>
<comment type="caution">
    <text evidence="1">The sequence shown here is derived from an EMBL/GenBank/DDBJ whole genome shotgun (WGS) entry which is preliminary data.</text>
</comment>
<dbReference type="Proteomes" id="UP001432322">
    <property type="component" value="Unassembled WGS sequence"/>
</dbReference>
<accession>A0AAV5VQH0</accession>
<reference evidence="1" key="1">
    <citation type="submission" date="2023-10" db="EMBL/GenBank/DDBJ databases">
        <title>Genome assembly of Pristionchus species.</title>
        <authorList>
            <person name="Yoshida K."/>
            <person name="Sommer R.J."/>
        </authorList>
    </citation>
    <scope>NUCLEOTIDE SEQUENCE</scope>
    <source>
        <strain evidence="1">RS5133</strain>
    </source>
</reference>
<gene>
    <name evidence="1" type="ORF">PFISCL1PPCAC_12108</name>
</gene>
<feature type="non-terminal residue" evidence="1">
    <location>
        <position position="85"/>
    </location>
</feature>